<feature type="chain" id="PRO_5020875913" evidence="2">
    <location>
        <begin position="28"/>
        <end position="408"/>
    </location>
</feature>
<evidence type="ECO:0000313" key="4">
    <source>
        <dbReference type="EMBL" id="TCO68568.1"/>
    </source>
</evidence>
<dbReference type="PANTHER" id="PTHR43308:SF5">
    <property type="entry name" value="S-LAYER PROTEIN _ PEPTIDOGLYCAN ENDO-BETA-N-ACETYLGLUCOSAMINIDASE"/>
    <property type="match status" value="1"/>
</dbReference>
<sequence length="408" mass="46163">MYKYLKSFIFTIIIFSLLSFTVTFAKAQTYYSFDDIKEYKWAIKAVEKMHAKGIIKGVGDKKFAPSKPVTHLEALALILRTLGYEETSELPKEYRGEVPAWGKEFIGLAYEKGLVTSEELKTFNPNKDAKRYEIAKYLVRALGLEKEAKLNMNQELSYKDWKAVPKDSKGYMYVAVKEGLIVGDGKNLKPNEPVKRIEMAVILERLDEKIGNAISSGKEVIGTVYQADESSITVKVGNLLKTFPVIKNVPVFDGNDYLKIDSLKKGYTVRLILDGKNNIIFVEVLNKNSEEVIPIQLEKAISLPQNVLNLVESLKETQNVKLVEENGTYYIIATRGMMRTGGYSVSIEKAQIIKSANKTTLEVEIKYQNPSENAIVTQAITYPYDVKMFKYDGKIDDIKILYKYSVAP</sequence>
<feature type="domain" description="SLH" evidence="3">
    <location>
        <begin position="29"/>
        <end position="92"/>
    </location>
</feature>
<reference evidence="4 5" key="1">
    <citation type="submission" date="2019-03" db="EMBL/GenBank/DDBJ databases">
        <title>Genomic Encyclopedia of Type Strains, Phase IV (KMG-IV): sequencing the most valuable type-strain genomes for metagenomic binning, comparative biology and taxonomic classification.</title>
        <authorList>
            <person name="Goeker M."/>
        </authorList>
    </citation>
    <scope>NUCLEOTIDE SEQUENCE [LARGE SCALE GENOMIC DNA]</scope>
    <source>
        <strain evidence="4 5">DSM 13054</strain>
    </source>
</reference>
<keyword evidence="2" id="KW-0732">Signal</keyword>
<evidence type="ECO:0000313" key="5">
    <source>
        <dbReference type="Proteomes" id="UP000294886"/>
    </source>
</evidence>
<evidence type="ECO:0000256" key="2">
    <source>
        <dbReference type="SAM" id="SignalP"/>
    </source>
</evidence>
<feature type="domain" description="SLH" evidence="3">
    <location>
        <begin position="155"/>
        <end position="217"/>
    </location>
</feature>
<comment type="caution">
    <text evidence="4">The sequence shown here is derived from an EMBL/GenBank/DDBJ whole genome shotgun (WGS) entry which is preliminary data.</text>
</comment>
<organism evidence="4 5">
    <name type="scientific">Caldanaerobacter subterraneus</name>
    <dbReference type="NCBI Taxonomy" id="911092"/>
    <lineage>
        <taxon>Bacteria</taxon>
        <taxon>Bacillati</taxon>
        <taxon>Bacillota</taxon>
        <taxon>Clostridia</taxon>
        <taxon>Thermoanaerobacterales</taxon>
        <taxon>Thermoanaerobacteraceae</taxon>
        <taxon>Caldanaerobacter</taxon>
    </lineage>
</organism>
<feature type="signal peptide" evidence="2">
    <location>
        <begin position="1"/>
        <end position="27"/>
    </location>
</feature>
<dbReference type="RefSeq" id="WP_132038793.1">
    <property type="nucleotide sequence ID" value="NZ_SLWU01000001.1"/>
</dbReference>
<dbReference type="AlphaFoldDB" id="A0A4R2KF46"/>
<dbReference type="PANTHER" id="PTHR43308">
    <property type="entry name" value="OUTER MEMBRANE PROTEIN ALPHA-RELATED"/>
    <property type="match status" value="1"/>
</dbReference>
<dbReference type="InterPro" id="IPR001119">
    <property type="entry name" value="SLH_dom"/>
</dbReference>
<dbReference type="EMBL" id="SLWU01000001">
    <property type="protein sequence ID" value="TCO68568.1"/>
    <property type="molecule type" value="Genomic_DNA"/>
</dbReference>
<dbReference type="Pfam" id="PF14343">
    <property type="entry name" value="PrcB_C"/>
    <property type="match status" value="1"/>
</dbReference>
<dbReference type="Proteomes" id="UP000294886">
    <property type="component" value="Unassembled WGS sequence"/>
</dbReference>
<dbReference type="InterPro" id="IPR051465">
    <property type="entry name" value="Cell_Envelope_Struct_Comp"/>
</dbReference>
<accession>A0A4R2KF46</accession>
<gene>
    <name evidence="4" type="ORF">EV203_10138</name>
</gene>
<protein>
    <submittedName>
        <fullName evidence="4">S-layer family protein</fullName>
    </submittedName>
</protein>
<keyword evidence="1" id="KW-0677">Repeat</keyword>
<dbReference type="InterPro" id="IPR025748">
    <property type="entry name" value="PrcB_C_dom"/>
</dbReference>
<evidence type="ECO:0000256" key="1">
    <source>
        <dbReference type="ARBA" id="ARBA00022737"/>
    </source>
</evidence>
<feature type="domain" description="SLH" evidence="3">
    <location>
        <begin position="93"/>
        <end position="152"/>
    </location>
</feature>
<evidence type="ECO:0000259" key="3">
    <source>
        <dbReference type="PROSITE" id="PS51272"/>
    </source>
</evidence>
<dbReference type="Pfam" id="PF00395">
    <property type="entry name" value="SLH"/>
    <property type="match status" value="3"/>
</dbReference>
<name>A0A4R2KF46_9THEO</name>
<proteinExistence type="predicted"/>
<dbReference type="PROSITE" id="PS51272">
    <property type="entry name" value="SLH"/>
    <property type="match status" value="3"/>
</dbReference>